<dbReference type="SUPFAM" id="SSF57701">
    <property type="entry name" value="Zn2/Cys6 DNA-binding domain"/>
    <property type="match status" value="1"/>
</dbReference>
<dbReference type="GO" id="GO:0006351">
    <property type="term" value="P:DNA-templated transcription"/>
    <property type="evidence" value="ECO:0007669"/>
    <property type="project" value="InterPro"/>
</dbReference>
<dbReference type="GO" id="GO:0003677">
    <property type="term" value="F:DNA binding"/>
    <property type="evidence" value="ECO:0007669"/>
    <property type="project" value="InterPro"/>
</dbReference>
<feature type="compositionally biased region" description="Low complexity" evidence="4">
    <location>
        <begin position="692"/>
        <end position="724"/>
    </location>
</feature>
<feature type="compositionally biased region" description="Low complexity" evidence="4">
    <location>
        <begin position="748"/>
        <end position="769"/>
    </location>
</feature>
<comment type="caution">
    <text evidence="7">The sequence shown here is derived from an EMBL/GenBank/DDBJ whole genome shotgun (WGS) entry which is preliminary data.</text>
</comment>
<protein>
    <recommendedName>
        <fullName evidence="6">Zn(2)-C6 fungal-type domain-containing protein</fullName>
    </recommendedName>
</protein>
<feature type="compositionally biased region" description="Low complexity" evidence="4">
    <location>
        <begin position="140"/>
        <end position="158"/>
    </location>
</feature>
<dbReference type="PANTHER" id="PTHR31001:SF87">
    <property type="entry name" value="COL-21"/>
    <property type="match status" value="1"/>
</dbReference>
<dbReference type="CDD" id="cd12148">
    <property type="entry name" value="fungal_TF_MHR"/>
    <property type="match status" value="1"/>
</dbReference>
<dbReference type="InterPro" id="IPR036864">
    <property type="entry name" value="Zn2-C6_fun-type_DNA-bd_sf"/>
</dbReference>
<dbReference type="AlphaFoldDB" id="A0AA40E8Z5"/>
<keyword evidence="5" id="KW-0812">Transmembrane</keyword>
<dbReference type="Pfam" id="PF04082">
    <property type="entry name" value="Fungal_trans"/>
    <property type="match status" value="1"/>
</dbReference>
<dbReference type="GO" id="GO:0005634">
    <property type="term" value="C:nucleus"/>
    <property type="evidence" value="ECO:0007669"/>
    <property type="project" value="UniProtKB-SubCell"/>
</dbReference>
<dbReference type="GO" id="GO:0000981">
    <property type="term" value="F:DNA-binding transcription factor activity, RNA polymerase II-specific"/>
    <property type="evidence" value="ECO:0007669"/>
    <property type="project" value="InterPro"/>
</dbReference>
<organism evidence="7 8">
    <name type="scientific">Apiosordaria backusii</name>
    <dbReference type="NCBI Taxonomy" id="314023"/>
    <lineage>
        <taxon>Eukaryota</taxon>
        <taxon>Fungi</taxon>
        <taxon>Dikarya</taxon>
        <taxon>Ascomycota</taxon>
        <taxon>Pezizomycotina</taxon>
        <taxon>Sordariomycetes</taxon>
        <taxon>Sordariomycetidae</taxon>
        <taxon>Sordariales</taxon>
        <taxon>Lasiosphaeriaceae</taxon>
        <taxon>Apiosordaria</taxon>
    </lineage>
</organism>
<dbReference type="PANTHER" id="PTHR31001">
    <property type="entry name" value="UNCHARACTERIZED TRANSCRIPTIONAL REGULATORY PROTEIN"/>
    <property type="match status" value="1"/>
</dbReference>
<evidence type="ECO:0000256" key="3">
    <source>
        <dbReference type="ARBA" id="ARBA00023242"/>
    </source>
</evidence>
<keyword evidence="5" id="KW-1133">Transmembrane helix</keyword>
<dbReference type="Proteomes" id="UP001172159">
    <property type="component" value="Unassembled WGS sequence"/>
</dbReference>
<feature type="compositionally biased region" description="Gly residues" evidence="4">
    <location>
        <begin position="877"/>
        <end position="893"/>
    </location>
</feature>
<dbReference type="PROSITE" id="PS00463">
    <property type="entry name" value="ZN2_CY6_FUNGAL_1"/>
    <property type="match status" value="1"/>
</dbReference>
<dbReference type="GO" id="GO:0008270">
    <property type="term" value="F:zinc ion binding"/>
    <property type="evidence" value="ECO:0007669"/>
    <property type="project" value="InterPro"/>
</dbReference>
<dbReference type="EMBL" id="JAUKTV010000008">
    <property type="protein sequence ID" value="KAK0732709.1"/>
    <property type="molecule type" value="Genomic_DNA"/>
</dbReference>
<dbReference type="InterPro" id="IPR007219">
    <property type="entry name" value="XnlR_reg_dom"/>
</dbReference>
<feature type="compositionally biased region" description="Polar residues" evidence="4">
    <location>
        <begin position="209"/>
        <end position="219"/>
    </location>
</feature>
<keyword evidence="8" id="KW-1185">Reference proteome</keyword>
<dbReference type="CDD" id="cd00067">
    <property type="entry name" value="GAL4"/>
    <property type="match status" value="1"/>
</dbReference>
<accession>A0AA40E8Z5</accession>
<sequence length="917" mass="99130">MSTSSPGWAPAANGSSSEYPDAGLNSAAAAVEDNAPARPPPRKRRRIVISCTECHRRKQKCDRQLPCTNCISRNKHSACHYETGAPTAREQKRRQQLAGLTNGTADTADAGGGVSNSGSGSGSTTTATSPDMGKSPITNTSSGSSTTTHHTGSELSSEQHAATNGGKPVTKVASETFGYSGAGTLGFLRKIEESTTGDDLPPPPGHPSTLDQTTPSISDGLTREKYKSLIRQLPARIHIEKLVDIYFREFNWQYYALDRTLFDSLLAQWYTLPFSLLSQGGPSQIPLSLRPFPGLLFNIIAIALLTLSSDDKEFEGLLYAGLNMTFEDLASDYSESGLQVLQVLGKRGMTLTTVLAGFARASFLKYVGLVTESWHAIGGAIRDAQEIGLHRDSLDPKPPTGATLKEVLEVQWEVQRRRKIWMTLVVWDVHMAGVLGRPTTINLTAVPPSLPVDAKGDMPGAVSPAGELMPIVERGENEPPTPLTRALWAYHIMAPMREILELEKEGACPRDFGRVDRLHEEVVSIERKTPPFFRLENPDTRWDDREDCYWLPLARVILPQLSSFELMALHRPYIFTRPKSRTEALKASLGMLNAQRLHFMALRPALYKTFALFFGTFDAIVLMAAIYILFPREHPELVQSALQHFQWAVERFEAMSERNALAKAALGVLHAIRLRLRRSLASVSNGVPKSRSISSDASPPTTATTITTSKANPMSQSSSSTGTTNVGGSGGGGGGHHWETHTPHRTASRSSSSTGTGNSTISPNPNSNPLQIPLGPLDFSQSGSAHSVTPTTDHNFYPHPPGPGGGGQQQLDWTLPSDFNWASLQPIYPTHDLIFNDLVGVGDSGMGWDARTAAGTVPGLGAAVGGRGEQVQQQQQGMGGQGQGQQQGQGGLGSWQQFEGDFGNDSVWSLLNQFGPM</sequence>
<dbReference type="Pfam" id="PF00172">
    <property type="entry name" value="Zn_clus"/>
    <property type="match status" value="1"/>
</dbReference>
<feature type="domain" description="Zn(2)-C6 fungal-type" evidence="6">
    <location>
        <begin position="50"/>
        <end position="81"/>
    </location>
</feature>
<feature type="transmembrane region" description="Helical" evidence="5">
    <location>
        <begin position="605"/>
        <end position="630"/>
    </location>
</feature>
<evidence type="ECO:0000313" key="8">
    <source>
        <dbReference type="Proteomes" id="UP001172159"/>
    </source>
</evidence>
<comment type="subcellular location">
    <subcellularLocation>
        <location evidence="1">Nucleus</location>
    </subcellularLocation>
</comment>
<dbReference type="PROSITE" id="PS50048">
    <property type="entry name" value="ZN2_CY6_FUNGAL_2"/>
    <property type="match status" value="1"/>
</dbReference>
<dbReference type="InterPro" id="IPR001138">
    <property type="entry name" value="Zn2Cys6_DnaBD"/>
</dbReference>
<keyword evidence="3" id="KW-0539">Nucleus</keyword>
<evidence type="ECO:0000313" key="7">
    <source>
        <dbReference type="EMBL" id="KAK0732709.1"/>
    </source>
</evidence>
<feature type="region of interest" description="Disordered" evidence="4">
    <location>
        <begin position="685"/>
        <end position="810"/>
    </location>
</feature>
<name>A0AA40E8Z5_9PEZI</name>
<evidence type="ECO:0000256" key="1">
    <source>
        <dbReference type="ARBA" id="ARBA00004123"/>
    </source>
</evidence>
<evidence type="ECO:0000256" key="2">
    <source>
        <dbReference type="ARBA" id="ARBA00022723"/>
    </source>
</evidence>
<reference evidence="7" key="1">
    <citation type="submission" date="2023-06" db="EMBL/GenBank/DDBJ databases">
        <title>Genome-scale phylogeny and comparative genomics of the fungal order Sordariales.</title>
        <authorList>
            <consortium name="Lawrence Berkeley National Laboratory"/>
            <person name="Hensen N."/>
            <person name="Bonometti L."/>
            <person name="Westerberg I."/>
            <person name="Brannstrom I.O."/>
            <person name="Guillou S."/>
            <person name="Cros-Aarteil S."/>
            <person name="Calhoun S."/>
            <person name="Haridas S."/>
            <person name="Kuo A."/>
            <person name="Mondo S."/>
            <person name="Pangilinan J."/>
            <person name="Riley R."/>
            <person name="Labutti K."/>
            <person name="Andreopoulos B."/>
            <person name="Lipzen A."/>
            <person name="Chen C."/>
            <person name="Yanf M."/>
            <person name="Daum C."/>
            <person name="Ng V."/>
            <person name="Clum A."/>
            <person name="Steindorff A."/>
            <person name="Ohm R."/>
            <person name="Martin F."/>
            <person name="Silar P."/>
            <person name="Natvig D."/>
            <person name="Lalanne C."/>
            <person name="Gautier V."/>
            <person name="Ament-Velasquez S.L."/>
            <person name="Kruys A."/>
            <person name="Hutchinson M.I."/>
            <person name="Powell A.J."/>
            <person name="Barry K."/>
            <person name="Miller A.N."/>
            <person name="Grigoriev I.V."/>
            <person name="Debuchy R."/>
            <person name="Gladieux P."/>
            <person name="Thoren M.H."/>
            <person name="Johannesson H."/>
        </authorList>
    </citation>
    <scope>NUCLEOTIDE SEQUENCE</scope>
    <source>
        <strain evidence="7">CBS 540.89</strain>
    </source>
</reference>
<feature type="compositionally biased region" description="Gly residues" evidence="4">
    <location>
        <begin position="110"/>
        <end position="121"/>
    </location>
</feature>
<dbReference type="InterPro" id="IPR050613">
    <property type="entry name" value="Sec_Metabolite_Reg"/>
</dbReference>
<keyword evidence="2" id="KW-0479">Metal-binding</keyword>
<gene>
    <name evidence="7" type="ORF">B0T21DRAFT_452261</name>
</gene>
<feature type="compositionally biased region" description="Polar residues" evidence="4">
    <location>
        <begin position="779"/>
        <end position="794"/>
    </location>
</feature>
<keyword evidence="5" id="KW-0472">Membrane</keyword>
<dbReference type="Gene3D" id="4.10.240.10">
    <property type="entry name" value="Zn(2)-C6 fungal-type DNA-binding domain"/>
    <property type="match status" value="1"/>
</dbReference>
<proteinExistence type="predicted"/>
<dbReference type="SMART" id="SM00066">
    <property type="entry name" value="GAL4"/>
    <property type="match status" value="1"/>
</dbReference>
<feature type="region of interest" description="Disordered" evidence="4">
    <location>
        <begin position="867"/>
        <end position="898"/>
    </location>
</feature>
<evidence type="ECO:0000259" key="6">
    <source>
        <dbReference type="PROSITE" id="PS50048"/>
    </source>
</evidence>
<evidence type="ECO:0000256" key="5">
    <source>
        <dbReference type="SAM" id="Phobius"/>
    </source>
</evidence>
<feature type="region of interest" description="Disordered" evidence="4">
    <location>
        <begin position="194"/>
        <end position="219"/>
    </location>
</feature>
<feature type="region of interest" description="Disordered" evidence="4">
    <location>
        <begin position="1"/>
        <end position="43"/>
    </location>
</feature>
<dbReference type="SMART" id="SM00906">
    <property type="entry name" value="Fungal_trans"/>
    <property type="match status" value="1"/>
</dbReference>
<evidence type="ECO:0000256" key="4">
    <source>
        <dbReference type="SAM" id="MobiDB-lite"/>
    </source>
</evidence>
<feature type="compositionally biased region" description="Gly residues" evidence="4">
    <location>
        <begin position="725"/>
        <end position="735"/>
    </location>
</feature>
<feature type="region of interest" description="Disordered" evidence="4">
    <location>
        <begin position="103"/>
        <end position="169"/>
    </location>
</feature>